<dbReference type="AlphaFoldDB" id="A0A7U2HTS8"/>
<dbReference type="OrthoDB" id="3486565at2759"/>
<dbReference type="KEGG" id="pno:SNOG_09457"/>
<sequence length="532" mass="60697">MSTWIQDCVKNHQGCSKPEKSFMPTRLLDVQAVRGSRDTKLVTLTGHDVISSYVALSHCWGPPSKRPMITTAANLAINRRRISFYDLSLTFKDAVKLTIDLGERYLWIDSLCIVQDDPDDWLHEAGKMSAVYGNAVFTLSALSSSDSTQGCRVANPRAITHERRFFDFDSGPYRIRVFEKEIMKWHQEYGDDTYRHGEHGPNPLRGRAWTLQERELSTRNIFFSQNLVLWECKEAKGSSELPWHQVKPLDDFRPWSMRNVLGEGVLPDGPVALRDRWYELMEDYMSRHLTQGSDKLPALGGLAQNFQKKLPSSDYLAGIWTEHLPQALLWRMTDASNAQRSTTYRAPSFSFLSLDGPMSYESQMLTNYGVGDRWEDDRRDFASTDLEFLSSSIELNGVDRFGAIRRASLAFRGRMLQVRLKLRDEEEDNVHQWNVLDTSDGSMSGAFFPDVGGEFLADTPAWCIAARPEPEESYIPIPYLISERLGPDAALVMGLALQRDDGNVDIFRRVGLIRWMKRSAFYGVKLTKFAMV</sequence>
<evidence type="ECO:0000313" key="2">
    <source>
        <dbReference type="EMBL" id="QRC90029.1"/>
    </source>
</evidence>
<dbReference type="Pfam" id="PF06985">
    <property type="entry name" value="HET"/>
    <property type="match status" value="1"/>
</dbReference>
<name>A0A7U2HTS8_PHANO</name>
<evidence type="ECO:0000313" key="3">
    <source>
        <dbReference type="Proteomes" id="UP000663193"/>
    </source>
</evidence>
<proteinExistence type="predicted"/>
<dbReference type="InterPro" id="IPR010730">
    <property type="entry name" value="HET"/>
</dbReference>
<feature type="domain" description="Heterokaryon incompatibility" evidence="1">
    <location>
        <begin position="53"/>
        <end position="213"/>
    </location>
</feature>
<dbReference type="RefSeq" id="XP_001799750.1">
    <property type="nucleotide sequence ID" value="XM_001799698.1"/>
</dbReference>
<evidence type="ECO:0000259" key="1">
    <source>
        <dbReference type="Pfam" id="PF06985"/>
    </source>
</evidence>
<dbReference type="EMBL" id="CP069023">
    <property type="protein sequence ID" value="QRC90029.1"/>
    <property type="molecule type" value="Genomic_DNA"/>
</dbReference>
<dbReference type="VEuPathDB" id="FungiDB:JI435_094570"/>
<accession>A0A7U2HTS8</accession>
<protein>
    <recommendedName>
        <fullName evidence="1">Heterokaryon incompatibility domain-containing protein</fullName>
    </recommendedName>
</protein>
<gene>
    <name evidence="2" type="ORF">JI435_094570</name>
</gene>
<dbReference type="OMA" id="SELPWHE"/>
<dbReference type="PANTHER" id="PTHR33112">
    <property type="entry name" value="DOMAIN PROTEIN, PUTATIVE-RELATED"/>
    <property type="match status" value="1"/>
</dbReference>
<organism evidence="2 3">
    <name type="scientific">Phaeosphaeria nodorum (strain SN15 / ATCC MYA-4574 / FGSC 10173)</name>
    <name type="common">Glume blotch fungus</name>
    <name type="synonym">Parastagonospora nodorum</name>
    <dbReference type="NCBI Taxonomy" id="321614"/>
    <lineage>
        <taxon>Eukaryota</taxon>
        <taxon>Fungi</taxon>
        <taxon>Dikarya</taxon>
        <taxon>Ascomycota</taxon>
        <taxon>Pezizomycotina</taxon>
        <taxon>Dothideomycetes</taxon>
        <taxon>Pleosporomycetidae</taxon>
        <taxon>Pleosporales</taxon>
        <taxon>Pleosporineae</taxon>
        <taxon>Phaeosphaeriaceae</taxon>
        <taxon>Parastagonospora</taxon>
    </lineage>
</organism>
<keyword evidence="3" id="KW-1185">Reference proteome</keyword>
<dbReference type="Proteomes" id="UP000663193">
    <property type="component" value="Chromosome 1"/>
</dbReference>
<reference evidence="3" key="1">
    <citation type="journal article" date="2021" name="BMC Genomics">
        <title>Chromosome-level genome assembly and manually-curated proteome of model necrotroph Parastagonospora nodorum Sn15 reveals a genome-wide trove of candidate effector homologs, and redundancy of virulence-related functions within an accessory chromosome.</title>
        <authorList>
            <person name="Bertazzoni S."/>
            <person name="Jones D.A.B."/>
            <person name="Phan H.T."/>
            <person name="Tan K.-C."/>
            <person name="Hane J.K."/>
        </authorList>
    </citation>
    <scope>NUCLEOTIDE SEQUENCE [LARGE SCALE GENOMIC DNA]</scope>
    <source>
        <strain evidence="3">SN15 / ATCC MYA-4574 / FGSC 10173)</strain>
    </source>
</reference>
<dbReference type="PANTHER" id="PTHR33112:SF16">
    <property type="entry name" value="HETEROKARYON INCOMPATIBILITY DOMAIN-CONTAINING PROTEIN"/>
    <property type="match status" value="1"/>
</dbReference>